<dbReference type="EMBL" id="CP046268">
    <property type="protein sequence ID" value="QMV14338.1"/>
    <property type="molecule type" value="Genomic_DNA"/>
</dbReference>
<organism evidence="3 4">
    <name type="scientific">Vibrio spartinae</name>
    <dbReference type="NCBI Taxonomy" id="1918945"/>
    <lineage>
        <taxon>Bacteria</taxon>
        <taxon>Pseudomonadati</taxon>
        <taxon>Pseudomonadota</taxon>
        <taxon>Gammaproteobacteria</taxon>
        <taxon>Vibrionales</taxon>
        <taxon>Vibrionaceae</taxon>
        <taxon>Vibrio</taxon>
    </lineage>
</organism>
<sequence>MTSKKKLIIHSPEFKAEALKLAEKVGLAVAARLLGLHESQIYGWRKAVKKDTNTSQREKDLAAEVAKLKRQLAEQAEELDIVKTATYFAKNLK</sequence>
<dbReference type="InterPro" id="IPR009057">
    <property type="entry name" value="Homeodomain-like_sf"/>
</dbReference>
<dbReference type="Proteomes" id="UP000515264">
    <property type="component" value="Chromosome 1"/>
</dbReference>
<dbReference type="InterPro" id="IPR002514">
    <property type="entry name" value="Transposase_8"/>
</dbReference>
<keyword evidence="2" id="KW-0175">Coiled coil</keyword>
<dbReference type="Pfam" id="PF01527">
    <property type="entry name" value="HTH_Tnp_1"/>
    <property type="match status" value="1"/>
</dbReference>
<evidence type="ECO:0000313" key="4">
    <source>
        <dbReference type="Proteomes" id="UP000515264"/>
    </source>
</evidence>
<accession>A0ABX6QYP2</accession>
<keyword evidence="4" id="KW-1185">Reference proteome</keyword>
<evidence type="ECO:0000313" key="3">
    <source>
        <dbReference type="EMBL" id="QMV14338.1"/>
    </source>
</evidence>
<name>A0ABX6QYP2_9VIBR</name>
<feature type="coiled-coil region" evidence="2">
    <location>
        <begin position="58"/>
        <end position="85"/>
    </location>
</feature>
<reference evidence="3 4" key="1">
    <citation type="journal article" date="2020" name="J. Nat. Prod.">
        <title>Genomics-Metabolomics Profiling Disclosed Marine Vibrio spartinae 3.6 as a Producer of a New Branched Side Chain Prodigiosin.</title>
        <authorList>
            <person name="Vitale G.A."/>
            <person name="Sciarretta M."/>
            <person name="Palma Esposito F."/>
            <person name="January G.G."/>
            <person name="Giaccio M."/>
            <person name="Bunk B."/>
            <person name="Sproer C."/>
            <person name="Bajerski F."/>
            <person name="Power D."/>
            <person name="Festa C."/>
            <person name="Monti M.C."/>
            <person name="D'Auria M.V."/>
            <person name="de Pascale D."/>
        </authorList>
    </citation>
    <scope>NUCLEOTIDE SEQUENCE [LARGE SCALE GENOMIC DNA]</scope>
    <source>
        <strain evidence="3 4">3.6</strain>
    </source>
</reference>
<proteinExistence type="inferred from homology"/>
<comment type="similarity">
    <text evidence="1">Belongs to the transposase 8 family.</text>
</comment>
<evidence type="ECO:0000256" key="1">
    <source>
        <dbReference type="ARBA" id="ARBA00009964"/>
    </source>
</evidence>
<evidence type="ECO:0000256" key="2">
    <source>
        <dbReference type="SAM" id="Coils"/>
    </source>
</evidence>
<protein>
    <submittedName>
        <fullName evidence="3">Transposase</fullName>
    </submittedName>
</protein>
<gene>
    <name evidence="3" type="ORF">Vspart_01593</name>
</gene>
<dbReference type="SUPFAM" id="SSF46689">
    <property type="entry name" value="Homeodomain-like"/>
    <property type="match status" value="1"/>
</dbReference>